<proteinExistence type="predicted"/>
<feature type="region of interest" description="Disordered" evidence="2">
    <location>
        <begin position="260"/>
        <end position="307"/>
    </location>
</feature>
<dbReference type="GO" id="GO:0045202">
    <property type="term" value="C:synapse"/>
    <property type="evidence" value="ECO:0007669"/>
    <property type="project" value="TreeGrafter"/>
</dbReference>
<dbReference type="PANTHER" id="PTHR12566">
    <property type="entry name" value="CYTOPLASMIC POLYADENYLATION ELEMENT BINDING PROTEIN CPEB"/>
    <property type="match status" value="1"/>
</dbReference>
<dbReference type="GO" id="GO:0005634">
    <property type="term" value="C:nucleus"/>
    <property type="evidence" value="ECO:0007669"/>
    <property type="project" value="TreeGrafter"/>
</dbReference>
<dbReference type="InParanoid" id="A0A3R7JXC8"/>
<organism evidence="3 4">
    <name type="scientific">Clonorchis sinensis</name>
    <name type="common">Chinese liver fluke</name>
    <dbReference type="NCBI Taxonomy" id="79923"/>
    <lineage>
        <taxon>Eukaryota</taxon>
        <taxon>Metazoa</taxon>
        <taxon>Spiralia</taxon>
        <taxon>Lophotrochozoa</taxon>
        <taxon>Platyhelminthes</taxon>
        <taxon>Trematoda</taxon>
        <taxon>Digenea</taxon>
        <taxon>Opisthorchiida</taxon>
        <taxon>Opisthorchiata</taxon>
        <taxon>Opisthorchiidae</taxon>
        <taxon>Clonorchis</taxon>
    </lineage>
</organism>
<dbReference type="InterPro" id="IPR032296">
    <property type="entry name" value="CEBP_ZZ"/>
</dbReference>
<dbReference type="GO" id="GO:0008135">
    <property type="term" value="F:translation factor activity, RNA binding"/>
    <property type="evidence" value="ECO:0007669"/>
    <property type="project" value="TreeGrafter"/>
</dbReference>
<keyword evidence="1" id="KW-0694">RNA-binding</keyword>
<reference evidence="3 4" key="2">
    <citation type="journal article" date="2021" name="Genomics">
        <title>High-quality reference genome for Clonorchis sinensis.</title>
        <authorList>
            <person name="Young N.D."/>
            <person name="Stroehlein A.J."/>
            <person name="Kinkar L."/>
            <person name="Wang T."/>
            <person name="Sohn W.M."/>
            <person name="Chang B.C.H."/>
            <person name="Kaur P."/>
            <person name="Weisz D."/>
            <person name="Dudchenko O."/>
            <person name="Aiden E.L."/>
            <person name="Korhonen P.K."/>
            <person name="Gasser R.B."/>
        </authorList>
    </citation>
    <scope>NUCLEOTIDE SEQUENCE [LARGE SCALE GENOMIC DNA]</scope>
    <source>
        <strain evidence="3">Cs-k2</strain>
    </source>
</reference>
<feature type="compositionally biased region" description="Polar residues" evidence="2">
    <location>
        <begin position="8"/>
        <end position="20"/>
    </location>
</feature>
<evidence type="ECO:0000313" key="4">
    <source>
        <dbReference type="Proteomes" id="UP000286415"/>
    </source>
</evidence>
<dbReference type="SUPFAM" id="SSF54928">
    <property type="entry name" value="RNA-binding domain, RBD"/>
    <property type="match status" value="1"/>
</dbReference>
<dbReference type="OrthoDB" id="10033548at2759"/>
<name>A0A3R7JXC8_CLOSI</name>
<dbReference type="InterPro" id="IPR000504">
    <property type="entry name" value="RRM_dom"/>
</dbReference>
<dbReference type="PANTHER" id="PTHR12566:SF9">
    <property type="entry name" value="CYTOPLASMIC POLYADENYLATION ELEMENT-BINDING PROTEIN 1"/>
    <property type="match status" value="1"/>
</dbReference>
<sequence length="803" mass="88490">MGRPCLAGTQTAHHQANQHTTVTELPNISNFGDLTHDSSGFGSLLVDQSNNSNLTVYQKSAERTRISWPRQNLIHLESDTSDLGLGQSVLGEQHQVEPRIERTEYPIQSATSVNSPGLVADTTSTCLRSKLDLNTGSEARDESHVSNFHVLSGRESRMLEENLASVARYVEELTGCAGASKSNSINPSLSRPDNTRISLLQQTKSERTTQLSEDLTSTTVDSFKRVGMGTATQELLTRLLANQFPELVFSASSLPAELKQEHPNWSTESTSSLSRTTLPANHSPRPSASFEHQTELTSLRGSGQTTPMQVSLDETARGPGYQSSGVGTSVDGCVEQTQDVLLERNDRPSRIDSPVVSCCPTASSRNDEDLQSTRTVNQSGTSTTNPVAMLAGLIGTSADQLLGLLNNQLGQCVENNTGCAPATTALSALLAGLQETAITNRCRQLKERTSSVNQLNLSSYNENGILPNLTQQPMASTSNLNEEIARLAEPYKRFLCSLESDIERAANFYRTSASTLAQKREAAYHWSGKLPVRVCRSMAFSRKVFLGGVPWDSTSEDLIMAFSRFGNVTVSWPQQDGSQFNAIRSRNPSPKGYCYLIFDHESSVTDLIDACVRDPTRGGDYYTISSSRFRSKDVQVIPWVISDSQYTKSGPYRPDTKRTVFIGALHGMITAEALVTIMNDLFGNVIFAALDTDKYKYPIGSGRVAFSSYKSYLKAVTANFVDIRTSKFIKTIQIDPYLEDSLCNGCQHSPGIYFCRDFECFRYFCPACWQLWHNSTGSLFAHKPLRRTFKPIPERQLPSLIKH</sequence>
<feature type="region of interest" description="Disordered" evidence="2">
    <location>
        <begin position="1"/>
        <end position="20"/>
    </location>
</feature>
<evidence type="ECO:0000256" key="1">
    <source>
        <dbReference type="ARBA" id="ARBA00022884"/>
    </source>
</evidence>
<dbReference type="Gene3D" id="4.10.640.40">
    <property type="entry name" value="Cytoplasmic polyadenylation element-binding protein, ZZ domain"/>
    <property type="match status" value="1"/>
</dbReference>
<dbReference type="Gene3D" id="3.30.70.330">
    <property type="match status" value="2"/>
</dbReference>
<dbReference type="CDD" id="cd19757">
    <property type="entry name" value="Bbox1"/>
    <property type="match status" value="1"/>
</dbReference>
<dbReference type="GO" id="GO:0043005">
    <property type="term" value="C:neuron projection"/>
    <property type="evidence" value="ECO:0007669"/>
    <property type="project" value="TreeGrafter"/>
</dbReference>
<accession>A0A3R7JXC8</accession>
<dbReference type="FunFam" id="3.30.70.330:FF:000054">
    <property type="entry name" value="Cytoplasmic polyadenylation element-binding protein 1"/>
    <property type="match status" value="1"/>
</dbReference>
<dbReference type="Proteomes" id="UP000286415">
    <property type="component" value="Unassembled WGS sequence"/>
</dbReference>
<feature type="compositionally biased region" description="Polar residues" evidence="2">
    <location>
        <begin position="295"/>
        <end position="307"/>
    </location>
</feature>
<dbReference type="Pfam" id="PF16366">
    <property type="entry name" value="CEBP_ZZ"/>
    <property type="match status" value="1"/>
</dbReference>
<gene>
    <name evidence="3" type="ORF">CSKR_112570</name>
</gene>
<feature type="compositionally biased region" description="Polar residues" evidence="2">
    <location>
        <begin position="372"/>
        <end position="383"/>
    </location>
</feature>
<dbReference type="GO" id="GO:2000766">
    <property type="term" value="P:negative regulation of cytoplasmic translation"/>
    <property type="evidence" value="ECO:0007669"/>
    <property type="project" value="TreeGrafter"/>
</dbReference>
<evidence type="ECO:0000256" key="2">
    <source>
        <dbReference type="SAM" id="MobiDB-lite"/>
    </source>
</evidence>
<dbReference type="InterPro" id="IPR012677">
    <property type="entry name" value="Nucleotide-bd_a/b_plait_sf"/>
</dbReference>
<dbReference type="GO" id="GO:0000900">
    <property type="term" value="F:mRNA regulatory element binding translation repressor activity"/>
    <property type="evidence" value="ECO:0007669"/>
    <property type="project" value="TreeGrafter"/>
</dbReference>
<dbReference type="GO" id="GO:0003730">
    <property type="term" value="F:mRNA 3'-UTR binding"/>
    <property type="evidence" value="ECO:0007669"/>
    <property type="project" value="InterPro"/>
</dbReference>
<dbReference type="PROSITE" id="PS50102">
    <property type="entry name" value="RRM"/>
    <property type="match status" value="1"/>
</dbReference>
<dbReference type="GO" id="GO:0005737">
    <property type="term" value="C:cytoplasm"/>
    <property type="evidence" value="ECO:0007669"/>
    <property type="project" value="TreeGrafter"/>
</dbReference>
<dbReference type="Pfam" id="PF16367">
    <property type="entry name" value="RRM_7"/>
    <property type="match status" value="1"/>
</dbReference>
<dbReference type="CDD" id="cd12725">
    <property type="entry name" value="RRM2_CPEB1"/>
    <property type="match status" value="1"/>
</dbReference>
<reference evidence="3 4" key="1">
    <citation type="journal article" date="2018" name="Biotechnol. Adv.">
        <title>Improved genomic resources and new bioinformatic workflow for the carcinogenic parasite Clonorchis sinensis: Biotechnological implications.</title>
        <authorList>
            <person name="Wang D."/>
            <person name="Korhonen P.K."/>
            <person name="Gasser R.B."/>
            <person name="Young N.D."/>
        </authorList>
    </citation>
    <scope>NUCLEOTIDE SEQUENCE [LARGE SCALE GENOMIC DNA]</scope>
    <source>
        <strain evidence="3">Cs-k2</strain>
    </source>
</reference>
<dbReference type="InterPro" id="IPR035979">
    <property type="entry name" value="RBD_domain_sf"/>
</dbReference>
<dbReference type="InterPro" id="IPR038446">
    <property type="entry name" value="CEBP_ZZ_sf"/>
</dbReference>
<dbReference type="GO" id="GO:0043022">
    <property type="term" value="F:ribosome binding"/>
    <property type="evidence" value="ECO:0007669"/>
    <property type="project" value="TreeGrafter"/>
</dbReference>
<dbReference type="InterPro" id="IPR034819">
    <property type="entry name" value="CPEB"/>
</dbReference>
<feature type="region of interest" description="Disordered" evidence="2">
    <location>
        <begin position="343"/>
        <end position="383"/>
    </location>
</feature>
<keyword evidence="4" id="KW-1185">Reference proteome</keyword>
<protein>
    <submittedName>
        <fullName evidence="3">Cytoplasmic polyadenylation element-binding protein 1</fullName>
    </submittedName>
</protein>
<comment type="caution">
    <text evidence="3">The sequence shown here is derived from an EMBL/GenBank/DDBJ whole genome shotgun (WGS) entry which is preliminary data.</text>
</comment>
<dbReference type="STRING" id="79923.A0A3R7JXC8"/>
<feature type="compositionally biased region" description="Low complexity" evidence="2">
    <location>
        <begin position="266"/>
        <end position="278"/>
    </location>
</feature>
<evidence type="ECO:0000313" key="3">
    <source>
        <dbReference type="EMBL" id="KAG5446684.1"/>
    </source>
</evidence>
<dbReference type="AlphaFoldDB" id="A0A3R7JXC8"/>
<dbReference type="EMBL" id="NIRI02000056">
    <property type="protein sequence ID" value="KAG5446684.1"/>
    <property type="molecule type" value="Genomic_DNA"/>
</dbReference>